<dbReference type="Proteomes" id="UP000195787">
    <property type="component" value="Unassembled WGS sequence"/>
</dbReference>
<dbReference type="PIRSF" id="PIRSF006487">
    <property type="entry name" value="GcvT"/>
    <property type="match status" value="1"/>
</dbReference>
<dbReference type="PANTHER" id="PTHR22602">
    <property type="entry name" value="TRANSFERASE CAF17, MITOCHONDRIAL-RELATED"/>
    <property type="match status" value="1"/>
</dbReference>
<proteinExistence type="predicted"/>
<keyword evidence="5" id="KW-1185">Reference proteome</keyword>
<protein>
    <submittedName>
        <fullName evidence="4">Folate-dependent protein for Fe/S cluster synthesis/repair in oxidative stress</fullName>
    </submittedName>
</protein>
<reference evidence="4 5" key="1">
    <citation type="submission" date="2017-02" db="EMBL/GenBank/DDBJ databases">
        <authorList>
            <person name="Peterson S.W."/>
        </authorList>
    </citation>
    <scope>NUCLEOTIDE SEQUENCE [LARGE SCALE GENOMIC DNA]</scope>
    <source>
        <strain evidence="4 5">LMG 22410</strain>
    </source>
</reference>
<dbReference type="PANTHER" id="PTHR22602:SF0">
    <property type="entry name" value="TRANSFERASE CAF17, MITOCHONDRIAL-RELATED"/>
    <property type="match status" value="1"/>
</dbReference>
<evidence type="ECO:0000256" key="2">
    <source>
        <dbReference type="SAM" id="MobiDB-lite"/>
    </source>
</evidence>
<dbReference type="InterPro" id="IPR017703">
    <property type="entry name" value="YgfZ/GCV_T_CS"/>
</dbReference>
<dbReference type="Gene3D" id="3.30.1360.120">
    <property type="entry name" value="Probable tRNA modification gtpase trme, domain 1"/>
    <property type="match status" value="2"/>
</dbReference>
<dbReference type="GeneID" id="303171773"/>
<accession>A0A1R4EUQ3</accession>
<feature type="domain" description="Aminomethyltransferase C-terminal" evidence="3">
    <location>
        <begin position="247"/>
        <end position="309"/>
    </location>
</feature>
<dbReference type="RefSeq" id="WP_086990318.1">
    <property type="nucleotide sequence ID" value="NZ_FUHU01000004.1"/>
</dbReference>
<feature type="region of interest" description="Disordered" evidence="2">
    <location>
        <begin position="325"/>
        <end position="351"/>
    </location>
</feature>
<dbReference type="InterPro" id="IPR045179">
    <property type="entry name" value="YgfZ/GcvT"/>
</dbReference>
<dbReference type="InterPro" id="IPR013977">
    <property type="entry name" value="GcvT_C"/>
</dbReference>
<dbReference type="SUPFAM" id="SSF103025">
    <property type="entry name" value="Folate-binding domain"/>
    <property type="match status" value="1"/>
</dbReference>
<name>A0A1R4EUQ3_9MICO</name>
<dbReference type="Pfam" id="PF08669">
    <property type="entry name" value="GCV_T_C"/>
    <property type="match status" value="1"/>
</dbReference>
<evidence type="ECO:0000313" key="4">
    <source>
        <dbReference type="EMBL" id="SJM47305.1"/>
    </source>
</evidence>
<sequence length="351" mass="37616">MTTLDSLPGAVADERSGVLHYGQPIREQRTFDRGALVPVAREVLQLTGPDRLTWLDSITTQQLNLKPGDSTEDLVLSPNGKIEHAMKLVDDGESLWIIVDPGARASLAEFLLRMRFMRQVEIFERDDLVVVGVSGALEAPDGPAWRDGWPEAAPGGVRYGSYLPDTAWSWREVIVPAGAELPTDAVAGSVAYDAARIAAGRPSAADADDRAIPHELDWLTTAVHLTKGCYRGQETVAKVHNLGAPPRRLTLLHLDGSDSVMPVSGAEVRVGDKAAGHVTSAAYHHELGPIALALLKRSVAPDAQLTVLAGDDATHEISAAQEVLVPPEAGHANRPPRLPRLGAVKRPPNRP</sequence>
<dbReference type="NCBIfam" id="TIGR03317">
    <property type="entry name" value="ygfZ_signature"/>
    <property type="match status" value="1"/>
</dbReference>
<dbReference type="OrthoDB" id="9796287at2"/>
<evidence type="ECO:0000313" key="5">
    <source>
        <dbReference type="Proteomes" id="UP000195787"/>
    </source>
</evidence>
<dbReference type="SUPFAM" id="SSF101790">
    <property type="entry name" value="Aminomethyltransferase beta-barrel domain"/>
    <property type="match status" value="1"/>
</dbReference>
<evidence type="ECO:0000259" key="3">
    <source>
        <dbReference type="Pfam" id="PF08669"/>
    </source>
</evidence>
<gene>
    <name evidence="4" type="ORF">CZ674_00960</name>
</gene>
<evidence type="ECO:0000256" key="1">
    <source>
        <dbReference type="ARBA" id="ARBA00022946"/>
    </source>
</evidence>
<dbReference type="EMBL" id="FUHU01000004">
    <property type="protein sequence ID" value="SJM47305.1"/>
    <property type="molecule type" value="Genomic_DNA"/>
</dbReference>
<keyword evidence="1" id="KW-0809">Transit peptide</keyword>
<organism evidence="4 5">
    <name type="scientific">Agrococcus casei LMG 22410</name>
    <dbReference type="NCBI Taxonomy" id="1255656"/>
    <lineage>
        <taxon>Bacteria</taxon>
        <taxon>Bacillati</taxon>
        <taxon>Actinomycetota</taxon>
        <taxon>Actinomycetes</taxon>
        <taxon>Micrococcales</taxon>
        <taxon>Microbacteriaceae</taxon>
        <taxon>Agrococcus</taxon>
    </lineage>
</organism>
<dbReference type="InterPro" id="IPR027266">
    <property type="entry name" value="TrmE/GcvT-like"/>
</dbReference>
<dbReference type="AlphaFoldDB" id="A0A1R4EUQ3"/>
<dbReference type="GO" id="GO:0016226">
    <property type="term" value="P:iron-sulfur cluster assembly"/>
    <property type="evidence" value="ECO:0007669"/>
    <property type="project" value="TreeGrafter"/>
</dbReference>
<dbReference type="InterPro" id="IPR029043">
    <property type="entry name" value="GcvT/YgfZ_C"/>
</dbReference>